<dbReference type="PANTHER" id="PTHR43649:SF33">
    <property type="entry name" value="POLYGALACTURONAN_RHAMNOGALACTURONAN-BINDING PROTEIN YTCQ"/>
    <property type="match status" value="1"/>
</dbReference>
<dbReference type="InterPro" id="IPR006311">
    <property type="entry name" value="TAT_signal"/>
</dbReference>
<evidence type="ECO:0000256" key="4">
    <source>
        <dbReference type="ARBA" id="ARBA00023139"/>
    </source>
</evidence>
<evidence type="ECO:0000313" key="8">
    <source>
        <dbReference type="Proteomes" id="UP000054375"/>
    </source>
</evidence>
<dbReference type="Proteomes" id="UP000054375">
    <property type="component" value="Unassembled WGS sequence"/>
</dbReference>
<comment type="caution">
    <text evidence="7">The sequence shown here is derived from an EMBL/GenBank/DDBJ whole genome shotgun (WGS) entry which is preliminary data.</text>
</comment>
<dbReference type="Gene3D" id="3.40.190.10">
    <property type="entry name" value="Periplasmic binding protein-like II"/>
    <property type="match status" value="3"/>
</dbReference>
<evidence type="ECO:0000313" key="7">
    <source>
        <dbReference type="EMBL" id="KUN71335.1"/>
    </source>
</evidence>
<dbReference type="InterPro" id="IPR006059">
    <property type="entry name" value="SBP"/>
</dbReference>
<protein>
    <submittedName>
        <fullName evidence="7">Sugar ABC transporter substrate-binding protein</fullName>
    </submittedName>
</protein>
<feature type="signal peptide" evidence="6">
    <location>
        <begin position="1"/>
        <end position="29"/>
    </location>
</feature>
<organism evidence="7 8">
    <name type="scientific">Streptomyces griseorubiginosus</name>
    <dbReference type="NCBI Taxonomy" id="67304"/>
    <lineage>
        <taxon>Bacteria</taxon>
        <taxon>Bacillati</taxon>
        <taxon>Actinomycetota</taxon>
        <taxon>Actinomycetes</taxon>
        <taxon>Kitasatosporales</taxon>
        <taxon>Streptomycetaceae</taxon>
        <taxon>Streptomyces</taxon>
    </lineage>
</organism>
<dbReference type="PROSITE" id="PS51257">
    <property type="entry name" value="PROKAR_LIPOPROTEIN"/>
    <property type="match status" value="1"/>
</dbReference>
<keyword evidence="5" id="KW-0449">Lipoprotein</keyword>
<dbReference type="InterPro" id="IPR050490">
    <property type="entry name" value="Bact_solute-bd_prot1"/>
</dbReference>
<dbReference type="SUPFAM" id="SSF53850">
    <property type="entry name" value="Periplasmic binding protein-like II"/>
    <property type="match status" value="1"/>
</dbReference>
<dbReference type="CDD" id="cd13585">
    <property type="entry name" value="PBP2_TMBP_like"/>
    <property type="match status" value="1"/>
</dbReference>
<dbReference type="PANTHER" id="PTHR43649">
    <property type="entry name" value="ARABINOSE-BINDING PROTEIN-RELATED"/>
    <property type="match status" value="1"/>
</dbReference>
<dbReference type="PROSITE" id="PS51318">
    <property type="entry name" value="TAT"/>
    <property type="match status" value="1"/>
</dbReference>
<dbReference type="EMBL" id="LMWV01000002">
    <property type="protein sequence ID" value="KUN71335.1"/>
    <property type="molecule type" value="Genomic_DNA"/>
</dbReference>
<proteinExistence type="predicted"/>
<evidence type="ECO:0000256" key="6">
    <source>
        <dbReference type="SAM" id="SignalP"/>
    </source>
</evidence>
<name>A0A101SCD9_9ACTN</name>
<feature type="chain" id="PRO_5007106016" evidence="6">
    <location>
        <begin position="30"/>
        <end position="445"/>
    </location>
</feature>
<keyword evidence="4" id="KW-0564">Palmitate</keyword>
<keyword evidence="2 6" id="KW-0732">Signal</keyword>
<accession>A0A101SCD9</accession>
<reference evidence="7 8" key="1">
    <citation type="submission" date="2015-10" db="EMBL/GenBank/DDBJ databases">
        <title>Draft genome sequence of Streptomyces griseorubiginosus DSM 40469, type strain for the species Streptomyces griseorubiginosus.</title>
        <authorList>
            <person name="Ruckert C."/>
            <person name="Winkler A."/>
            <person name="Kalinowski J."/>
            <person name="Kampfer P."/>
            <person name="Glaeser S."/>
        </authorList>
    </citation>
    <scope>NUCLEOTIDE SEQUENCE [LARGE SCALE GENOMIC DNA]</scope>
    <source>
        <strain evidence="7 8">DSM 40469</strain>
    </source>
</reference>
<dbReference type="RefSeq" id="WP_062232846.1">
    <property type="nucleotide sequence ID" value="NZ_JBIBHB010000002.1"/>
</dbReference>
<evidence type="ECO:0000256" key="1">
    <source>
        <dbReference type="ARBA" id="ARBA00022475"/>
    </source>
</evidence>
<dbReference type="AlphaFoldDB" id="A0A101SCD9"/>
<evidence type="ECO:0000256" key="3">
    <source>
        <dbReference type="ARBA" id="ARBA00023136"/>
    </source>
</evidence>
<keyword evidence="8" id="KW-1185">Reference proteome</keyword>
<sequence length="445" mass="47225">MKMSINRRQISRRSILAGAAALGLTGTLAACGGSDDDSGGSDSGPVKLTYWSWAPNMEKVAAIWNKKNPDITVTVSKQASGGEIVSKLITAKKAGNAPDLIQVEYQSLPTLVSNDVLADITKYAGDTKSQFAEGLWGMVTLGTDALYAIPQDAGPLMFYYREDLFKKHGLSVPKTWTEFAETARAARKAVPDAYLTTFSSNDPGLFAGLAQQAGGKWWTVGSGGKWTVGIDDAATKQVAEFWGGLVQEGVIDNQPMYTPAWNNALNKGTHLAWVSAVWAPGVLVSSAPDTKGKWRMAPLPQWKSGENVTGSWGGSSTGVSTDSKHAEAAAKFATWLNTDPEALAALVKEVAIYPAATKGQSGDVLTTPEFFSNQADFYTTAGQIAATTAAAAWGPNVNTAYTTFQDAFGKATKAKKEAQFDSALATVQSKTFADMKKQGFEVTEA</sequence>
<evidence type="ECO:0000256" key="2">
    <source>
        <dbReference type="ARBA" id="ARBA00022729"/>
    </source>
</evidence>
<gene>
    <name evidence="7" type="ORF">AQJ54_00775</name>
</gene>
<keyword evidence="3" id="KW-0472">Membrane</keyword>
<evidence type="ECO:0000256" key="5">
    <source>
        <dbReference type="ARBA" id="ARBA00023288"/>
    </source>
</evidence>
<dbReference type="Pfam" id="PF01547">
    <property type="entry name" value="SBP_bac_1"/>
    <property type="match status" value="1"/>
</dbReference>
<keyword evidence="1" id="KW-1003">Cell membrane</keyword>